<dbReference type="AlphaFoldDB" id="A0A8K0P3K1"/>
<reference evidence="2" key="2">
    <citation type="submission" date="2017-10" db="EMBL/GenBank/DDBJ databases">
        <title>Ladona fulva Genome sequencing and assembly.</title>
        <authorList>
            <person name="Murali S."/>
            <person name="Richards S."/>
            <person name="Bandaranaike D."/>
            <person name="Bellair M."/>
            <person name="Blankenburg K."/>
            <person name="Chao H."/>
            <person name="Dinh H."/>
            <person name="Doddapaneni H."/>
            <person name="Dugan-Rocha S."/>
            <person name="Elkadiri S."/>
            <person name="Gnanaolivu R."/>
            <person name="Hernandez B."/>
            <person name="Skinner E."/>
            <person name="Javaid M."/>
            <person name="Lee S."/>
            <person name="Li M."/>
            <person name="Ming W."/>
            <person name="Munidasa M."/>
            <person name="Muniz J."/>
            <person name="Nguyen L."/>
            <person name="Hughes D."/>
            <person name="Osuji N."/>
            <person name="Pu L.-L."/>
            <person name="Puazo M."/>
            <person name="Qu C."/>
            <person name="Quiroz J."/>
            <person name="Raj R."/>
            <person name="Weissenberger G."/>
            <person name="Xin Y."/>
            <person name="Zou X."/>
            <person name="Han Y."/>
            <person name="Worley K."/>
            <person name="Muzny D."/>
            <person name="Gibbs R."/>
        </authorList>
    </citation>
    <scope>NUCLEOTIDE SEQUENCE</scope>
    <source>
        <strain evidence="2">Sampled in the wild</strain>
    </source>
</reference>
<evidence type="ECO:0000313" key="3">
    <source>
        <dbReference type="Proteomes" id="UP000792457"/>
    </source>
</evidence>
<reference evidence="2" key="1">
    <citation type="submission" date="2013-04" db="EMBL/GenBank/DDBJ databases">
        <authorList>
            <person name="Qu J."/>
            <person name="Murali S.C."/>
            <person name="Bandaranaike D."/>
            <person name="Bellair M."/>
            <person name="Blankenburg K."/>
            <person name="Chao H."/>
            <person name="Dinh H."/>
            <person name="Doddapaneni H."/>
            <person name="Downs B."/>
            <person name="Dugan-Rocha S."/>
            <person name="Elkadiri S."/>
            <person name="Gnanaolivu R.D."/>
            <person name="Hernandez B."/>
            <person name="Javaid M."/>
            <person name="Jayaseelan J.C."/>
            <person name="Lee S."/>
            <person name="Li M."/>
            <person name="Ming W."/>
            <person name="Munidasa M."/>
            <person name="Muniz J."/>
            <person name="Nguyen L."/>
            <person name="Ongeri F."/>
            <person name="Osuji N."/>
            <person name="Pu L.-L."/>
            <person name="Puazo M."/>
            <person name="Qu C."/>
            <person name="Quiroz J."/>
            <person name="Raj R."/>
            <person name="Weissenberger G."/>
            <person name="Xin Y."/>
            <person name="Zou X."/>
            <person name="Han Y."/>
            <person name="Richards S."/>
            <person name="Worley K."/>
            <person name="Muzny D."/>
            <person name="Gibbs R."/>
        </authorList>
    </citation>
    <scope>NUCLEOTIDE SEQUENCE</scope>
    <source>
        <strain evidence="2">Sampled in the wild</strain>
    </source>
</reference>
<dbReference type="InterPro" id="IPR038461">
    <property type="entry name" value="Schlafen_AlbA_2_dom_sf"/>
</dbReference>
<sequence length="185" mass="20930">MSSERSALQISENNLAMFVCSFLNNGMGGTIFYGINANGIVEGMKLNRLERDTFRKGIDRMMGRSIYPEVRPSCYDVSFIPVMRSGGKILALSAHRTWVIEIQIKALPHVVYTMASNHKCYVRQGTKCVEGIALTLRQDPAEQAKKEIEKAVQEFKAQIPVAKEKLVMFVRDYLRKTNSSEFESL</sequence>
<dbReference type="Pfam" id="PF04326">
    <property type="entry name" value="SLFN_AlbA_2"/>
    <property type="match status" value="1"/>
</dbReference>
<proteinExistence type="predicted"/>
<dbReference type="OrthoDB" id="8189571at2759"/>
<evidence type="ECO:0000259" key="1">
    <source>
        <dbReference type="Pfam" id="PF04326"/>
    </source>
</evidence>
<dbReference type="InterPro" id="IPR007421">
    <property type="entry name" value="Schlafen_AlbA_2_dom"/>
</dbReference>
<dbReference type="InterPro" id="IPR029684">
    <property type="entry name" value="Schlafen"/>
</dbReference>
<dbReference type="Gene3D" id="3.30.950.30">
    <property type="entry name" value="Schlafen, AAA domain"/>
    <property type="match status" value="1"/>
</dbReference>
<name>A0A8K0P3K1_LADFU</name>
<keyword evidence="3" id="KW-1185">Reference proteome</keyword>
<accession>A0A8K0P3K1</accession>
<comment type="caution">
    <text evidence="2">The sequence shown here is derived from an EMBL/GenBank/DDBJ whole genome shotgun (WGS) entry which is preliminary data.</text>
</comment>
<protein>
    <recommendedName>
        <fullName evidence="1">Schlafen AlbA-2 domain-containing protein</fullName>
    </recommendedName>
</protein>
<feature type="domain" description="Schlafen AlbA-2" evidence="1">
    <location>
        <begin position="15"/>
        <end position="129"/>
    </location>
</feature>
<organism evidence="2 3">
    <name type="scientific">Ladona fulva</name>
    <name type="common">Scarce chaser dragonfly</name>
    <name type="synonym">Libellula fulva</name>
    <dbReference type="NCBI Taxonomy" id="123851"/>
    <lineage>
        <taxon>Eukaryota</taxon>
        <taxon>Metazoa</taxon>
        <taxon>Ecdysozoa</taxon>
        <taxon>Arthropoda</taxon>
        <taxon>Hexapoda</taxon>
        <taxon>Insecta</taxon>
        <taxon>Pterygota</taxon>
        <taxon>Palaeoptera</taxon>
        <taxon>Odonata</taxon>
        <taxon>Epiprocta</taxon>
        <taxon>Anisoptera</taxon>
        <taxon>Libelluloidea</taxon>
        <taxon>Libellulidae</taxon>
        <taxon>Ladona</taxon>
    </lineage>
</organism>
<gene>
    <name evidence="2" type="ORF">J437_LFUL007904</name>
</gene>
<dbReference type="Proteomes" id="UP000792457">
    <property type="component" value="Unassembled WGS sequence"/>
</dbReference>
<dbReference type="EMBL" id="KZ308444">
    <property type="protein sequence ID" value="KAG8229729.1"/>
    <property type="molecule type" value="Genomic_DNA"/>
</dbReference>
<dbReference type="PANTHER" id="PTHR12155:SF47">
    <property type="entry name" value="SCHLAFEN ALBA-2 DOMAIN-CONTAINING PROTEIN"/>
    <property type="match status" value="1"/>
</dbReference>
<evidence type="ECO:0000313" key="2">
    <source>
        <dbReference type="EMBL" id="KAG8229729.1"/>
    </source>
</evidence>
<dbReference type="PANTHER" id="PTHR12155">
    <property type="entry name" value="SCHLAFEN"/>
    <property type="match status" value="1"/>
</dbReference>